<reference evidence="2 3" key="1">
    <citation type="submission" date="2017-05" db="EMBL/GenBank/DDBJ databases">
        <title>Streptomyces alboflavus Genome sequencing and assembly.</title>
        <authorList>
            <person name="Wang Y."/>
            <person name="Du B."/>
            <person name="Ding Y."/>
            <person name="Liu H."/>
            <person name="Hou Q."/>
            <person name="Liu K."/>
            <person name="Wang C."/>
            <person name="Yao L."/>
        </authorList>
    </citation>
    <scope>NUCLEOTIDE SEQUENCE [LARGE SCALE GENOMIC DNA]</scope>
    <source>
        <strain evidence="2 3">MDJK44</strain>
    </source>
</reference>
<protein>
    <submittedName>
        <fullName evidence="2">Uncharacterized protein</fullName>
    </submittedName>
</protein>
<evidence type="ECO:0000313" key="2">
    <source>
        <dbReference type="EMBL" id="ARX87896.1"/>
    </source>
</evidence>
<accession>A0A1Z1WN79</accession>
<dbReference type="KEGG" id="salf:SMD44_07378"/>
<proteinExistence type="predicted"/>
<name>A0A1Z1WN79_9ACTN</name>
<feature type="compositionally biased region" description="Low complexity" evidence="1">
    <location>
        <begin position="30"/>
        <end position="48"/>
    </location>
</feature>
<feature type="region of interest" description="Disordered" evidence="1">
    <location>
        <begin position="29"/>
        <end position="61"/>
    </location>
</feature>
<evidence type="ECO:0000256" key="1">
    <source>
        <dbReference type="SAM" id="MobiDB-lite"/>
    </source>
</evidence>
<dbReference type="Proteomes" id="UP000195880">
    <property type="component" value="Chromosome"/>
</dbReference>
<dbReference type="EMBL" id="CP021748">
    <property type="protein sequence ID" value="ARX87896.1"/>
    <property type="molecule type" value="Genomic_DNA"/>
</dbReference>
<keyword evidence="3" id="KW-1185">Reference proteome</keyword>
<sequence>MPPAPASPPAPPQPLTYDELLAERDRWREAAAQAQAAQASAIEEATTAGRDAGRDEGRQAAMTELGPELVDAALRLRASTEGVELPNTEYLDIRKFTGEDGKPNAEAVETYVSSLRKLRPEFPQLGAMQVNYVGASMSSEGGSMSSMDPEALADHIADGHII</sequence>
<evidence type="ECO:0000313" key="3">
    <source>
        <dbReference type="Proteomes" id="UP000195880"/>
    </source>
</evidence>
<organism evidence="2 3">
    <name type="scientific">Streptomyces alboflavus</name>
    <dbReference type="NCBI Taxonomy" id="67267"/>
    <lineage>
        <taxon>Bacteria</taxon>
        <taxon>Bacillati</taxon>
        <taxon>Actinomycetota</taxon>
        <taxon>Actinomycetes</taxon>
        <taxon>Kitasatosporales</taxon>
        <taxon>Streptomycetaceae</taxon>
        <taxon>Streptomyces</taxon>
    </lineage>
</organism>
<gene>
    <name evidence="2" type="ORF">SMD44_07378</name>
</gene>
<dbReference type="AlphaFoldDB" id="A0A1Z1WN79"/>